<evidence type="ECO:0000313" key="3">
    <source>
        <dbReference type="Proteomes" id="UP000077755"/>
    </source>
</evidence>
<accession>A0AAF0WRZ3</accession>
<proteinExistence type="predicted"/>
<name>A0AAF0WRZ3_DAUCS</name>
<reference evidence="2" key="1">
    <citation type="journal article" date="2016" name="Nat. Genet.">
        <title>A high-quality carrot genome assembly provides new insights into carotenoid accumulation and asterid genome evolution.</title>
        <authorList>
            <person name="Iorizzo M."/>
            <person name="Ellison S."/>
            <person name="Senalik D."/>
            <person name="Zeng P."/>
            <person name="Satapoomin P."/>
            <person name="Huang J."/>
            <person name="Bowman M."/>
            <person name="Iovene M."/>
            <person name="Sanseverino W."/>
            <person name="Cavagnaro P."/>
            <person name="Yildiz M."/>
            <person name="Macko-Podgorni A."/>
            <person name="Moranska E."/>
            <person name="Grzebelus E."/>
            <person name="Grzebelus D."/>
            <person name="Ashrafi H."/>
            <person name="Zheng Z."/>
            <person name="Cheng S."/>
            <person name="Spooner D."/>
            <person name="Van Deynze A."/>
            <person name="Simon P."/>
        </authorList>
    </citation>
    <scope>NUCLEOTIDE SEQUENCE</scope>
    <source>
        <tissue evidence="2">Leaf</tissue>
    </source>
</reference>
<evidence type="ECO:0000259" key="1">
    <source>
        <dbReference type="Pfam" id="PF13961"/>
    </source>
</evidence>
<keyword evidence="3" id="KW-1185">Reference proteome</keyword>
<dbReference type="EMBL" id="CP093345">
    <property type="protein sequence ID" value="WOG93701.1"/>
    <property type="molecule type" value="Genomic_DNA"/>
</dbReference>
<organism evidence="2 3">
    <name type="scientific">Daucus carota subsp. sativus</name>
    <name type="common">Carrot</name>
    <dbReference type="NCBI Taxonomy" id="79200"/>
    <lineage>
        <taxon>Eukaryota</taxon>
        <taxon>Viridiplantae</taxon>
        <taxon>Streptophyta</taxon>
        <taxon>Embryophyta</taxon>
        <taxon>Tracheophyta</taxon>
        <taxon>Spermatophyta</taxon>
        <taxon>Magnoliopsida</taxon>
        <taxon>eudicotyledons</taxon>
        <taxon>Gunneridae</taxon>
        <taxon>Pentapetalae</taxon>
        <taxon>asterids</taxon>
        <taxon>campanulids</taxon>
        <taxon>Apiales</taxon>
        <taxon>Apiaceae</taxon>
        <taxon>Apioideae</taxon>
        <taxon>Scandiceae</taxon>
        <taxon>Daucinae</taxon>
        <taxon>Daucus</taxon>
        <taxon>Daucus sect. Daucus</taxon>
    </lineage>
</organism>
<dbReference type="AlphaFoldDB" id="A0AAF0WRZ3"/>
<protein>
    <recommendedName>
        <fullName evidence="1">DUF4219 domain-containing protein</fullName>
    </recommendedName>
</protein>
<sequence length="77" mass="8814">MNNSFPFVVPKLTKENYGHWCLRMKALLGSQEVWEINQMKALEKVRKQDQLALSIIDMGLDEAMFEKVASATRAKDA</sequence>
<evidence type="ECO:0000313" key="2">
    <source>
        <dbReference type="EMBL" id="WOG93701.1"/>
    </source>
</evidence>
<dbReference type="Proteomes" id="UP000077755">
    <property type="component" value="Chromosome 3"/>
</dbReference>
<reference evidence="2" key="2">
    <citation type="submission" date="2022-03" db="EMBL/GenBank/DDBJ databases">
        <title>Draft title - Genomic analysis of global carrot germplasm unveils the trajectory of domestication and the origin of high carotenoid orange carrot.</title>
        <authorList>
            <person name="Iorizzo M."/>
            <person name="Ellison S."/>
            <person name="Senalik D."/>
            <person name="Macko-Podgorni A."/>
            <person name="Grzebelus D."/>
            <person name="Bostan H."/>
            <person name="Rolling W."/>
            <person name="Curaba J."/>
            <person name="Simon P."/>
        </authorList>
    </citation>
    <scope>NUCLEOTIDE SEQUENCE</scope>
    <source>
        <tissue evidence="2">Leaf</tissue>
    </source>
</reference>
<dbReference type="Pfam" id="PF13961">
    <property type="entry name" value="DUF4219"/>
    <property type="match status" value="1"/>
</dbReference>
<feature type="domain" description="DUF4219" evidence="1">
    <location>
        <begin position="12"/>
        <end position="36"/>
    </location>
</feature>
<gene>
    <name evidence="2" type="ORF">DCAR_0312987</name>
</gene>
<dbReference type="InterPro" id="IPR025314">
    <property type="entry name" value="DUF4219"/>
</dbReference>